<dbReference type="Proteomes" id="UP001208570">
    <property type="component" value="Unassembled WGS sequence"/>
</dbReference>
<evidence type="ECO:0000256" key="10">
    <source>
        <dbReference type="SAM" id="Phobius"/>
    </source>
</evidence>
<evidence type="ECO:0000256" key="5">
    <source>
        <dbReference type="ARBA" id="ARBA00023040"/>
    </source>
</evidence>
<dbReference type="PROSITE" id="PS00237">
    <property type="entry name" value="G_PROTEIN_RECEP_F1_1"/>
    <property type="match status" value="1"/>
</dbReference>
<reference evidence="12" key="1">
    <citation type="journal article" date="2023" name="Mol. Biol. Evol.">
        <title>Third-Generation Sequencing Reveals the Adaptive Role of the Epigenome in Three Deep-Sea Polychaetes.</title>
        <authorList>
            <person name="Perez M."/>
            <person name="Aroh O."/>
            <person name="Sun Y."/>
            <person name="Lan Y."/>
            <person name="Juniper S.K."/>
            <person name="Young C.R."/>
            <person name="Angers B."/>
            <person name="Qian P.Y."/>
        </authorList>
    </citation>
    <scope>NUCLEOTIDE SEQUENCE</scope>
    <source>
        <strain evidence="12">P08H-3</strain>
    </source>
</reference>
<dbReference type="InterPro" id="IPR017452">
    <property type="entry name" value="GPCR_Rhodpsn_7TM"/>
</dbReference>
<feature type="transmembrane region" description="Helical" evidence="10">
    <location>
        <begin position="324"/>
        <end position="344"/>
    </location>
</feature>
<keyword evidence="3 9" id="KW-0812">Transmembrane</keyword>
<evidence type="ECO:0000256" key="9">
    <source>
        <dbReference type="RuleBase" id="RU000688"/>
    </source>
</evidence>
<keyword evidence="2" id="KW-1003">Cell membrane</keyword>
<evidence type="ECO:0000256" key="1">
    <source>
        <dbReference type="ARBA" id="ARBA00004651"/>
    </source>
</evidence>
<feature type="transmembrane region" description="Helical" evidence="10">
    <location>
        <begin position="178"/>
        <end position="202"/>
    </location>
</feature>
<dbReference type="Gene3D" id="1.20.1070.10">
    <property type="entry name" value="Rhodopsin 7-helix transmembrane proteins"/>
    <property type="match status" value="1"/>
</dbReference>
<feature type="transmembrane region" description="Helical" evidence="10">
    <location>
        <begin position="136"/>
        <end position="158"/>
    </location>
</feature>
<keyword evidence="6 10" id="KW-0472">Membrane</keyword>
<keyword evidence="8 9" id="KW-0807">Transducer</keyword>
<evidence type="ECO:0000256" key="2">
    <source>
        <dbReference type="ARBA" id="ARBA00022475"/>
    </source>
</evidence>
<feature type="transmembrane region" description="Helical" evidence="10">
    <location>
        <begin position="58"/>
        <end position="84"/>
    </location>
</feature>
<dbReference type="Pfam" id="PF00001">
    <property type="entry name" value="7tm_1"/>
    <property type="match status" value="1"/>
</dbReference>
<dbReference type="PROSITE" id="PS50262">
    <property type="entry name" value="G_PROTEIN_RECEP_F1_2"/>
    <property type="match status" value="1"/>
</dbReference>
<gene>
    <name evidence="12" type="ORF">LSH36_221g01016</name>
</gene>
<dbReference type="GO" id="GO:0005886">
    <property type="term" value="C:plasma membrane"/>
    <property type="evidence" value="ECO:0007669"/>
    <property type="project" value="UniProtKB-SubCell"/>
</dbReference>
<feature type="transmembrane region" description="Helical" evidence="10">
    <location>
        <begin position="26"/>
        <end position="46"/>
    </location>
</feature>
<organism evidence="12 13">
    <name type="scientific">Paralvinella palmiformis</name>
    <dbReference type="NCBI Taxonomy" id="53620"/>
    <lineage>
        <taxon>Eukaryota</taxon>
        <taxon>Metazoa</taxon>
        <taxon>Spiralia</taxon>
        <taxon>Lophotrochozoa</taxon>
        <taxon>Annelida</taxon>
        <taxon>Polychaeta</taxon>
        <taxon>Sedentaria</taxon>
        <taxon>Canalipalpata</taxon>
        <taxon>Terebellida</taxon>
        <taxon>Terebelliformia</taxon>
        <taxon>Alvinellidae</taxon>
        <taxon>Paralvinella</taxon>
    </lineage>
</organism>
<proteinExistence type="inferred from homology"/>
<dbReference type="CDD" id="cd00637">
    <property type="entry name" value="7tm_classA_rhodopsin-like"/>
    <property type="match status" value="1"/>
</dbReference>
<evidence type="ECO:0000256" key="8">
    <source>
        <dbReference type="ARBA" id="ARBA00023224"/>
    </source>
</evidence>
<comment type="similarity">
    <text evidence="9">Belongs to the G-protein coupled receptor 1 family.</text>
</comment>
<evidence type="ECO:0000313" key="13">
    <source>
        <dbReference type="Proteomes" id="UP001208570"/>
    </source>
</evidence>
<sequence length="379" mass="42424">MNTTDVYWDKEDAPSVHPVVLRLRTLLILIISFLIIASNIINLLVLRTTVQIPSISRYCLINLSSADFLVGCVSCAPCVVTSALDRWIYGAVWCQIAAIIHGCSVTVSIWSLALISVDRYFAIVHPLRYHSLMTSLRCRIVIASFWTVSMMTFVFPLTLKRSFVYYRYSLVESICGLYWEYGWFCVLTAIYIPILSGTILAVTNFQIVRTVLAMNKHNSGHVTSDGQSIRPSGANGATSDVRATYNDLVSDGQTAEVSVVVDATPVGDAQNDGKRTRKKTNKSRDVKAVKVLGVTAVTYFLAWGPYVSSVVITSFFPGIPLPDWFRFTVMWIANSNSFMNVIIYSVMYSSFRKNVCNLIRTCFTCRFWSRTGSRVHPAN</sequence>
<evidence type="ECO:0000256" key="4">
    <source>
        <dbReference type="ARBA" id="ARBA00022989"/>
    </source>
</evidence>
<dbReference type="EMBL" id="JAODUP010000221">
    <property type="protein sequence ID" value="KAK2156113.1"/>
    <property type="molecule type" value="Genomic_DNA"/>
</dbReference>
<accession>A0AAD9N5F1</accession>
<dbReference type="AlphaFoldDB" id="A0AAD9N5F1"/>
<evidence type="ECO:0000313" key="12">
    <source>
        <dbReference type="EMBL" id="KAK2156113.1"/>
    </source>
</evidence>
<evidence type="ECO:0000256" key="6">
    <source>
        <dbReference type="ARBA" id="ARBA00023136"/>
    </source>
</evidence>
<evidence type="ECO:0000256" key="3">
    <source>
        <dbReference type="ARBA" id="ARBA00022692"/>
    </source>
</evidence>
<dbReference type="GO" id="GO:0004930">
    <property type="term" value="F:G protein-coupled receptor activity"/>
    <property type="evidence" value="ECO:0007669"/>
    <property type="project" value="UniProtKB-KW"/>
</dbReference>
<feature type="domain" description="G-protein coupled receptors family 1 profile" evidence="11">
    <location>
        <begin position="38"/>
        <end position="344"/>
    </location>
</feature>
<dbReference type="InterPro" id="IPR000276">
    <property type="entry name" value="GPCR_Rhodpsn"/>
</dbReference>
<keyword evidence="5 9" id="KW-0297">G-protein coupled receptor</keyword>
<dbReference type="PANTHER" id="PTHR24248">
    <property type="entry name" value="ADRENERGIC RECEPTOR-RELATED G-PROTEIN COUPLED RECEPTOR"/>
    <property type="match status" value="1"/>
</dbReference>
<name>A0AAD9N5F1_9ANNE</name>
<comment type="subcellular location">
    <subcellularLocation>
        <location evidence="1">Cell membrane</location>
        <topology evidence="1">Multi-pass membrane protein</topology>
    </subcellularLocation>
</comment>
<dbReference type="SUPFAM" id="SSF81321">
    <property type="entry name" value="Family A G protein-coupled receptor-like"/>
    <property type="match status" value="1"/>
</dbReference>
<feature type="transmembrane region" description="Helical" evidence="10">
    <location>
        <begin position="90"/>
        <end position="115"/>
    </location>
</feature>
<keyword evidence="7 9" id="KW-0675">Receptor</keyword>
<evidence type="ECO:0000256" key="7">
    <source>
        <dbReference type="ARBA" id="ARBA00023170"/>
    </source>
</evidence>
<keyword evidence="4 10" id="KW-1133">Transmembrane helix</keyword>
<evidence type="ECO:0000259" key="11">
    <source>
        <dbReference type="PROSITE" id="PS50262"/>
    </source>
</evidence>
<comment type="caution">
    <text evidence="12">The sequence shown here is derived from an EMBL/GenBank/DDBJ whole genome shotgun (WGS) entry which is preliminary data.</text>
</comment>
<protein>
    <recommendedName>
        <fullName evidence="11">G-protein coupled receptors family 1 profile domain-containing protein</fullName>
    </recommendedName>
</protein>
<dbReference type="PRINTS" id="PR00237">
    <property type="entry name" value="GPCRRHODOPSN"/>
</dbReference>
<keyword evidence="13" id="KW-1185">Reference proteome</keyword>
<feature type="transmembrane region" description="Helical" evidence="10">
    <location>
        <begin position="288"/>
        <end position="312"/>
    </location>
</feature>